<dbReference type="GO" id="GO:0000160">
    <property type="term" value="P:phosphorelay signal transduction system"/>
    <property type="evidence" value="ECO:0007669"/>
    <property type="project" value="InterPro"/>
</dbReference>
<protein>
    <submittedName>
        <fullName evidence="6">Transcriptional regulator</fullName>
    </submittedName>
</protein>
<dbReference type="STRING" id="903983.BCR23_10165"/>
<feature type="DNA-binding region" description="OmpR/PhoB-type" evidence="4">
    <location>
        <begin position="129"/>
        <end position="238"/>
    </location>
</feature>
<dbReference type="AlphaFoldDB" id="A0A1E5GR84"/>
<accession>A0A1E5GR84</accession>
<dbReference type="GO" id="GO:0003677">
    <property type="term" value="F:DNA binding"/>
    <property type="evidence" value="ECO:0007669"/>
    <property type="project" value="UniProtKB-UniRule"/>
</dbReference>
<keyword evidence="7" id="KW-1185">Reference proteome</keyword>
<feature type="domain" description="OmpR/PhoB-type" evidence="5">
    <location>
        <begin position="129"/>
        <end position="238"/>
    </location>
</feature>
<dbReference type="PATRIC" id="fig|903983.4.peg.2254"/>
<sequence length="238" mass="27430">MYNIGIIPTNETVTDTYKNQLNNTSYHIHIFSADEVLSGAYLMDALIIEETSALNLKNTCELILEIRRNFKALIWVVSQNLSKTSKMVYLQLGADGVADKEIEQEESILQLSNLLKRVKEKTIGDESERDRFDIKPSEGALDLVPENLSVIVEGNTEVCLTKLEFQIISYLINHNGKAVTYEEIYQHVWKDDYNNCQEGNKQYRVSNLIFHLRKKLEKDSTKPEYIKTIRSKGYMLDL</sequence>
<dbReference type="InterPro" id="IPR036388">
    <property type="entry name" value="WH-like_DNA-bd_sf"/>
</dbReference>
<dbReference type="InterPro" id="IPR001867">
    <property type="entry name" value="OmpR/PhoB-type_DNA-bd"/>
</dbReference>
<keyword evidence="1" id="KW-0805">Transcription regulation</keyword>
<evidence type="ECO:0000313" key="7">
    <source>
        <dbReference type="Proteomes" id="UP000094764"/>
    </source>
</evidence>
<proteinExistence type="predicted"/>
<gene>
    <name evidence="6" type="ORF">BCR23_10165</name>
</gene>
<dbReference type="CDD" id="cd00383">
    <property type="entry name" value="trans_reg_C"/>
    <property type="match status" value="1"/>
</dbReference>
<dbReference type="SMART" id="SM00862">
    <property type="entry name" value="Trans_reg_C"/>
    <property type="match status" value="1"/>
</dbReference>
<reference evidence="7" key="1">
    <citation type="submission" date="2016-09" db="EMBL/GenBank/DDBJ databases">
        <authorList>
            <person name="Gulvik C.A."/>
        </authorList>
    </citation>
    <scope>NUCLEOTIDE SEQUENCE [LARGE SCALE GENOMIC DNA]</scope>
    <source>
        <strain evidence="7">LMG 26306</strain>
    </source>
</reference>
<dbReference type="Gene3D" id="1.10.10.10">
    <property type="entry name" value="Winged helix-like DNA-binding domain superfamily/Winged helix DNA-binding domain"/>
    <property type="match status" value="1"/>
</dbReference>
<dbReference type="SUPFAM" id="SSF46894">
    <property type="entry name" value="C-terminal effector domain of the bipartite response regulators"/>
    <property type="match status" value="1"/>
</dbReference>
<comment type="caution">
    <text evidence="6">The sequence shown here is derived from an EMBL/GenBank/DDBJ whole genome shotgun (WGS) entry which is preliminary data.</text>
</comment>
<dbReference type="PROSITE" id="PS51755">
    <property type="entry name" value="OMPR_PHOB"/>
    <property type="match status" value="1"/>
</dbReference>
<dbReference type="OrthoDB" id="9787103at2"/>
<dbReference type="Pfam" id="PF00486">
    <property type="entry name" value="Trans_reg_C"/>
    <property type="match status" value="1"/>
</dbReference>
<dbReference type="InterPro" id="IPR016032">
    <property type="entry name" value="Sig_transdc_resp-reg_C-effctor"/>
</dbReference>
<keyword evidence="2 4" id="KW-0238">DNA-binding</keyword>
<dbReference type="Proteomes" id="UP000094764">
    <property type="component" value="Unassembled WGS sequence"/>
</dbReference>
<keyword evidence="3" id="KW-0804">Transcription</keyword>
<organism evidence="6 7">
    <name type="scientific">Enterococcus quebecensis</name>
    <dbReference type="NCBI Taxonomy" id="903983"/>
    <lineage>
        <taxon>Bacteria</taxon>
        <taxon>Bacillati</taxon>
        <taxon>Bacillota</taxon>
        <taxon>Bacilli</taxon>
        <taxon>Lactobacillales</taxon>
        <taxon>Enterococcaceae</taxon>
        <taxon>Enterococcus</taxon>
    </lineage>
</organism>
<name>A0A1E5GR84_9ENTE</name>
<evidence type="ECO:0000256" key="1">
    <source>
        <dbReference type="ARBA" id="ARBA00023015"/>
    </source>
</evidence>
<evidence type="ECO:0000259" key="5">
    <source>
        <dbReference type="PROSITE" id="PS51755"/>
    </source>
</evidence>
<evidence type="ECO:0000313" key="6">
    <source>
        <dbReference type="EMBL" id="OEG15192.1"/>
    </source>
</evidence>
<evidence type="ECO:0000256" key="2">
    <source>
        <dbReference type="ARBA" id="ARBA00023125"/>
    </source>
</evidence>
<evidence type="ECO:0000256" key="3">
    <source>
        <dbReference type="ARBA" id="ARBA00023163"/>
    </source>
</evidence>
<dbReference type="GO" id="GO:0006355">
    <property type="term" value="P:regulation of DNA-templated transcription"/>
    <property type="evidence" value="ECO:0007669"/>
    <property type="project" value="InterPro"/>
</dbReference>
<dbReference type="EMBL" id="MIKB01000016">
    <property type="protein sequence ID" value="OEG15192.1"/>
    <property type="molecule type" value="Genomic_DNA"/>
</dbReference>
<evidence type="ECO:0000256" key="4">
    <source>
        <dbReference type="PROSITE-ProRule" id="PRU01091"/>
    </source>
</evidence>